<accession>A0A0E0KFA6</accession>
<evidence type="ECO:0000313" key="2">
    <source>
        <dbReference type="Proteomes" id="UP000026962"/>
    </source>
</evidence>
<sequence length="62" mass="7016">MKTGFDDAADKADSMAMYEVGLVLLEKMQKIVDRSPAKSEVLRSVFDNITEIEQIPRQKEAK</sequence>
<dbReference type="HOGENOM" id="CLU_2908066_0_0_1"/>
<dbReference type="OMA" id="SMAMYEV"/>
<proteinExistence type="predicted"/>
<dbReference type="EnsemblPlants" id="OPUNC03G20860.1">
    <property type="protein sequence ID" value="OPUNC03G20860.1"/>
    <property type="gene ID" value="OPUNC03G20860"/>
</dbReference>
<dbReference type="Gramene" id="OPUNC03G20860.1">
    <property type="protein sequence ID" value="OPUNC03G20860.1"/>
    <property type="gene ID" value="OPUNC03G20860"/>
</dbReference>
<name>A0A0E0KFA6_ORYPU</name>
<dbReference type="AlphaFoldDB" id="A0A0E0KFA6"/>
<reference evidence="1" key="2">
    <citation type="submission" date="2018-05" db="EMBL/GenBank/DDBJ databases">
        <title>OpunRS2 (Oryza punctata Reference Sequence Version 2).</title>
        <authorList>
            <person name="Zhang J."/>
            <person name="Kudrna D."/>
            <person name="Lee S."/>
            <person name="Talag J."/>
            <person name="Welchert J."/>
            <person name="Wing R.A."/>
        </authorList>
    </citation>
    <scope>NUCLEOTIDE SEQUENCE [LARGE SCALE GENOMIC DNA]</scope>
</reference>
<evidence type="ECO:0000313" key="1">
    <source>
        <dbReference type="EnsemblPlants" id="OPUNC03G20860.1"/>
    </source>
</evidence>
<dbReference type="Proteomes" id="UP000026962">
    <property type="component" value="Chromosome 3"/>
</dbReference>
<reference evidence="1" key="1">
    <citation type="submission" date="2015-04" db="UniProtKB">
        <authorList>
            <consortium name="EnsemblPlants"/>
        </authorList>
    </citation>
    <scope>IDENTIFICATION</scope>
</reference>
<organism evidence="1">
    <name type="scientific">Oryza punctata</name>
    <name type="common">Red rice</name>
    <dbReference type="NCBI Taxonomy" id="4537"/>
    <lineage>
        <taxon>Eukaryota</taxon>
        <taxon>Viridiplantae</taxon>
        <taxon>Streptophyta</taxon>
        <taxon>Embryophyta</taxon>
        <taxon>Tracheophyta</taxon>
        <taxon>Spermatophyta</taxon>
        <taxon>Magnoliopsida</taxon>
        <taxon>Liliopsida</taxon>
        <taxon>Poales</taxon>
        <taxon>Poaceae</taxon>
        <taxon>BOP clade</taxon>
        <taxon>Oryzoideae</taxon>
        <taxon>Oryzeae</taxon>
        <taxon>Oryzinae</taxon>
        <taxon>Oryza</taxon>
    </lineage>
</organism>
<keyword evidence="2" id="KW-1185">Reference proteome</keyword>
<protein>
    <submittedName>
        <fullName evidence="1">Uncharacterized protein</fullName>
    </submittedName>
</protein>